<dbReference type="Proteomes" id="UP000015530">
    <property type="component" value="Unassembled WGS sequence"/>
</dbReference>
<name>T0M6G1_COLGC</name>
<gene>
    <name evidence="1" type="ORF">CGLO_00635</name>
</gene>
<comment type="caution">
    <text evidence="1">The sequence shown here is derived from an EMBL/GenBank/DDBJ whole genome shotgun (WGS) entry which is preliminary data.</text>
</comment>
<sequence length="168" mass="18380">MRNVAYVVDLTDNTLSHDICIFASHKVTRPDLARLAGFVIDGVEKELAGLLFLSRDSSFRPGEEPAGFPTLPPDLAAVNDDMSFGTVGMNFLDLEANTPWTAAGKTYLQHRCDDKSLTSIHFVQSDGRPNMIAIGLYLDNTRVFLEKLTAAIHITAGQPARSMELLSV</sequence>
<protein>
    <submittedName>
        <fullName evidence="1">Uncharacterized protein</fullName>
    </submittedName>
</protein>
<dbReference type="OrthoDB" id="5244177at2759"/>
<evidence type="ECO:0000313" key="2">
    <source>
        <dbReference type="Proteomes" id="UP000015530"/>
    </source>
</evidence>
<dbReference type="HOGENOM" id="CLU_1586342_0_0_1"/>
<dbReference type="AlphaFoldDB" id="T0M6G1"/>
<accession>T0M6G1</accession>
<proteinExistence type="predicted"/>
<evidence type="ECO:0000313" key="1">
    <source>
        <dbReference type="EMBL" id="EQB59036.1"/>
    </source>
</evidence>
<reference evidence="2" key="1">
    <citation type="journal article" date="2013" name="Mol. Plant Microbe Interact.">
        <title>Global aspects of pacC regulation of pathogenicity genes in Colletotrichum gloeosporioides as revealed by transcriptome analysis.</title>
        <authorList>
            <person name="Alkan N."/>
            <person name="Meng X."/>
            <person name="Friedlander G."/>
            <person name="Reuveni E."/>
            <person name="Sukno S."/>
            <person name="Sherman A."/>
            <person name="Thon M."/>
            <person name="Fluhr R."/>
            <person name="Prusky D."/>
        </authorList>
    </citation>
    <scope>NUCLEOTIDE SEQUENCE [LARGE SCALE GENOMIC DNA]</scope>
    <source>
        <strain evidence="2">Cg-14</strain>
    </source>
</reference>
<dbReference type="EMBL" id="AMYD01000153">
    <property type="protein sequence ID" value="EQB59036.1"/>
    <property type="molecule type" value="Genomic_DNA"/>
</dbReference>
<organism evidence="1 2">
    <name type="scientific">Colletotrichum gloeosporioides (strain Cg-14)</name>
    <name type="common">Anthracnose fungus</name>
    <name type="synonym">Glomerella cingulata</name>
    <dbReference type="NCBI Taxonomy" id="1237896"/>
    <lineage>
        <taxon>Eukaryota</taxon>
        <taxon>Fungi</taxon>
        <taxon>Dikarya</taxon>
        <taxon>Ascomycota</taxon>
        <taxon>Pezizomycotina</taxon>
        <taxon>Sordariomycetes</taxon>
        <taxon>Hypocreomycetidae</taxon>
        <taxon>Glomerellales</taxon>
        <taxon>Glomerellaceae</taxon>
        <taxon>Colletotrichum</taxon>
        <taxon>Colletotrichum gloeosporioides species complex</taxon>
    </lineage>
</organism>